<reference evidence="2" key="1">
    <citation type="journal article" date="2013" name="Genome Announc.">
        <title>Draft genome sequence of Pseudozyma brasiliensis sp. nov. strain GHG001, a high producer of endo-1,4-xylanase isolated from an insect pest of sugarcane.</title>
        <authorList>
            <person name="Oliveira J.V.D.C."/>
            <person name="dos Santos R.A.C."/>
            <person name="Borges T.A."/>
            <person name="Riano-Pachon D.M."/>
            <person name="Goldman G.H."/>
        </authorList>
    </citation>
    <scope>NUCLEOTIDE SEQUENCE [LARGE SCALE GENOMIC DNA]</scope>
    <source>
        <strain evidence="2">GHG001</strain>
    </source>
</reference>
<gene>
    <name evidence="1" type="ORF">PSEUBRA_SCAF3g03895</name>
</gene>
<proteinExistence type="predicted"/>
<dbReference type="OrthoDB" id="2554431at2759"/>
<dbReference type="EMBL" id="KI545873">
    <property type="protein sequence ID" value="EST06406.1"/>
    <property type="molecule type" value="Genomic_DNA"/>
</dbReference>
<dbReference type="AlphaFoldDB" id="V5E7V8"/>
<name>V5E7V8_KALBG</name>
<accession>V5E7V8</accession>
<dbReference type="GeneID" id="27420510"/>
<dbReference type="OMA" id="LWSKNRL"/>
<evidence type="ECO:0000313" key="1">
    <source>
        <dbReference type="EMBL" id="EST06406.1"/>
    </source>
</evidence>
<organism evidence="1 2">
    <name type="scientific">Kalmanozyma brasiliensis (strain GHG001)</name>
    <name type="common">Yeast</name>
    <name type="synonym">Pseudozyma brasiliensis</name>
    <dbReference type="NCBI Taxonomy" id="1365824"/>
    <lineage>
        <taxon>Eukaryota</taxon>
        <taxon>Fungi</taxon>
        <taxon>Dikarya</taxon>
        <taxon>Basidiomycota</taxon>
        <taxon>Ustilaginomycotina</taxon>
        <taxon>Ustilaginomycetes</taxon>
        <taxon>Ustilaginales</taxon>
        <taxon>Ustilaginaceae</taxon>
        <taxon>Kalmanozyma</taxon>
    </lineage>
</organism>
<protein>
    <submittedName>
        <fullName evidence="1">Uncharacterized protein</fullName>
    </submittedName>
</protein>
<sequence length="92" mass="9552">MFASAVRLSAALARPTAGAAAVASTATTAGLKTSAVTALKATTTMRNLDGRLWSKNRLQVLLDASAPMPAAREPNWVNRAARNRDAKDLAGC</sequence>
<keyword evidence="2" id="KW-1185">Reference proteome</keyword>
<dbReference type="RefSeq" id="XP_016291395.1">
    <property type="nucleotide sequence ID" value="XM_016437832.1"/>
</dbReference>
<dbReference type="eggNOG" id="ENOG502RE7S">
    <property type="taxonomic scope" value="Eukaryota"/>
</dbReference>
<evidence type="ECO:0000313" key="2">
    <source>
        <dbReference type="Proteomes" id="UP000019377"/>
    </source>
</evidence>
<dbReference type="HOGENOM" id="CLU_2442308_0_0_1"/>
<dbReference type="Proteomes" id="UP000019377">
    <property type="component" value="Unassembled WGS sequence"/>
</dbReference>